<proteinExistence type="predicted"/>
<gene>
    <name evidence="1" type="ORF">GMARGA_LOCUS656</name>
</gene>
<comment type="caution">
    <text evidence="1">The sequence shown here is derived from an EMBL/GenBank/DDBJ whole genome shotgun (WGS) entry which is preliminary data.</text>
</comment>
<evidence type="ECO:0000313" key="1">
    <source>
        <dbReference type="EMBL" id="CAG8468454.1"/>
    </source>
</evidence>
<dbReference type="EMBL" id="CAJVQB010000117">
    <property type="protein sequence ID" value="CAG8468454.1"/>
    <property type="molecule type" value="Genomic_DNA"/>
</dbReference>
<protein>
    <submittedName>
        <fullName evidence="1">14134_t:CDS:1</fullName>
    </submittedName>
</protein>
<keyword evidence="2" id="KW-1185">Reference proteome</keyword>
<evidence type="ECO:0000313" key="2">
    <source>
        <dbReference type="Proteomes" id="UP000789901"/>
    </source>
</evidence>
<organism evidence="1 2">
    <name type="scientific">Gigaspora margarita</name>
    <dbReference type="NCBI Taxonomy" id="4874"/>
    <lineage>
        <taxon>Eukaryota</taxon>
        <taxon>Fungi</taxon>
        <taxon>Fungi incertae sedis</taxon>
        <taxon>Mucoromycota</taxon>
        <taxon>Glomeromycotina</taxon>
        <taxon>Glomeromycetes</taxon>
        <taxon>Diversisporales</taxon>
        <taxon>Gigasporaceae</taxon>
        <taxon>Gigaspora</taxon>
    </lineage>
</organism>
<name>A0ABM8VX44_GIGMA</name>
<sequence length="111" mass="12801">MVVWFGKATIGNLGQNPLDKYLDKIIQLWAYLKGHITVLKNTNAEDFNDAIKYNILKSMISRKYTLVLANNGLDESKISARNVGNQQLAIQRLTQETYQLYNIFDDYEARI</sequence>
<reference evidence="1 2" key="1">
    <citation type="submission" date="2021-06" db="EMBL/GenBank/DDBJ databases">
        <authorList>
            <person name="Kallberg Y."/>
            <person name="Tangrot J."/>
            <person name="Rosling A."/>
        </authorList>
    </citation>
    <scope>NUCLEOTIDE SEQUENCE [LARGE SCALE GENOMIC DNA]</scope>
    <source>
        <strain evidence="1 2">120-4 pot B 10/14</strain>
    </source>
</reference>
<accession>A0ABM8VX44</accession>
<dbReference type="Proteomes" id="UP000789901">
    <property type="component" value="Unassembled WGS sequence"/>
</dbReference>